<protein>
    <submittedName>
        <fullName evidence="1">Uncharacterized protein</fullName>
    </submittedName>
</protein>
<name>A0ABD5VAV6_9EURY</name>
<sequence>MGDKPLREQYRNQIKTADEIDSHDVQTILAVQLHKAKFHQRKAFDEYTSDQSIPETLPQAVVQSSRRLTEARGEVSTSLTTQDAWSGIATDEQWIGAPPIQMYREREDVYLRGYPFIIGFQNGTPRIILNKIPVSDPSNLSLVYGNEWARPWVIAQILDATRFDTKDLVLATMKADSARYTDFSYLRQIATRTVTTFLEEDYREKLPADRPHPWDPPEQEGIRTELLRYDSNRSLFSELGHGDSIRDLIQMFLGHQSPKGVPPDRGRTL</sequence>
<accession>A0ABD5VAV6</accession>
<dbReference type="Proteomes" id="UP001596312">
    <property type="component" value="Unassembled WGS sequence"/>
</dbReference>
<dbReference type="AlphaFoldDB" id="A0ABD5VAV6"/>
<keyword evidence="2" id="KW-1185">Reference proteome</keyword>
<dbReference type="EMBL" id="JBHSXQ010000007">
    <property type="protein sequence ID" value="MFC6907134.1"/>
    <property type="molecule type" value="Genomic_DNA"/>
</dbReference>
<comment type="caution">
    <text evidence="1">The sequence shown here is derived from an EMBL/GenBank/DDBJ whole genome shotgun (WGS) entry which is preliminary data.</text>
</comment>
<organism evidence="1 2">
    <name type="scientific">Halalkalicoccus tibetensis</name>
    <dbReference type="NCBI Taxonomy" id="175632"/>
    <lineage>
        <taxon>Archaea</taxon>
        <taxon>Methanobacteriati</taxon>
        <taxon>Methanobacteriota</taxon>
        <taxon>Stenosarchaea group</taxon>
        <taxon>Halobacteria</taxon>
        <taxon>Halobacteriales</taxon>
        <taxon>Halococcaceae</taxon>
        <taxon>Halalkalicoccus</taxon>
    </lineage>
</organism>
<reference evidence="1 2" key="1">
    <citation type="journal article" date="2019" name="Int. J. Syst. Evol. Microbiol.">
        <title>The Global Catalogue of Microorganisms (GCM) 10K type strain sequencing project: providing services to taxonomists for standard genome sequencing and annotation.</title>
        <authorList>
            <consortium name="The Broad Institute Genomics Platform"/>
            <consortium name="The Broad Institute Genome Sequencing Center for Infectious Disease"/>
            <person name="Wu L."/>
            <person name="Ma J."/>
        </authorList>
    </citation>
    <scope>NUCLEOTIDE SEQUENCE [LARGE SCALE GENOMIC DNA]</scope>
    <source>
        <strain evidence="1 2">CGMCC 1.3240</strain>
    </source>
</reference>
<evidence type="ECO:0000313" key="1">
    <source>
        <dbReference type="EMBL" id="MFC6907134.1"/>
    </source>
</evidence>
<dbReference type="RefSeq" id="WP_340605722.1">
    <property type="nucleotide sequence ID" value="NZ_JBBMXV010000007.1"/>
</dbReference>
<proteinExistence type="predicted"/>
<evidence type="ECO:0000313" key="2">
    <source>
        <dbReference type="Proteomes" id="UP001596312"/>
    </source>
</evidence>
<gene>
    <name evidence="1" type="ORF">ACFQGH_18290</name>
</gene>